<proteinExistence type="predicted"/>
<evidence type="ECO:0000313" key="2">
    <source>
        <dbReference type="Proteomes" id="UP000018888"/>
    </source>
</evidence>
<evidence type="ECO:0000313" key="1">
    <source>
        <dbReference type="EMBL" id="POG71134.1"/>
    </source>
</evidence>
<name>A0A2P4Q0H9_RHIID</name>
<dbReference type="VEuPathDB" id="FungiDB:RhiirFUN_024701"/>
<reference evidence="1 2" key="2">
    <citation type="journal article" date="2018" name="New Phytol.">
        <title>High intraspecific genome diversity in the model arbuscular mycorrhizal symbiont Rhizophagus irregularis.</title>
        <authorList>
            <person name="Chen E.C.H."/>
            <person name="Morin E."/>
            <person name="Beaudet D."/>
            <person name="Noel J."/>
            <person name="Yildirir G."/>
            <person name="Ndikumana S."/>
            <person name="Charron P."/>
            <person name="St-Onge C."/>
            <person name="Giorgi J."/>
            <person name="Kruger M."/>
            <person name="Marton T."/>
            <person name="Ropars J."/>
            <person name="Grigoriev I.V."/>
            <person name="Hainaut M."/>
            <person name="Henrissat B."/>
            <person name="Roux C."/>
            <person name="Martin F."/>
            <person name="Corradi N."/>
        </authorList>
    </citation>
    <scope>NUCLEOTIDE SEQUENCE [LARGE SCALE GENOMIC DNA]</scope>
    <source>
        <strain evidence="1 2">DAOM 197198</strain>
    </source>
</reference>
<keyword evidence="2" id="KW-1185">Reference proteome</keyword>
<organism evidence="1 2">
    <name type="scientific">Rhizophagus irregularis (strain DAOM 181602 / DAOM 197198 / MUCL 43194)</name>
    <name type="common">Arbuscular mycorrhizal fungus</name>
    <name type="synonym">Glomus intraradices</name>
    <dbReference type="NCBI Taxonomy" id="747089"/>
    <lineage>
        <taxon>Eukaryota</taxon>
        <taxon>Fungi</taxon>
        <taxon>Fungi incertae sedis</taxon>
        <taxon>Mucoromycota</taxon>
        <taxon>Glomeromycotina</taxon>
        <taxon>Glomeromycetes</taxon>
        <taxon>Glomerales</taxon>
        <taxon>Glomeraceae</taxon>
        <taxon>Rhizophagus</taxon>
    </lineage>
</organism>
<dbReference type="AlphaFoldDB" id="A0A2P4Q0H9"/>
<dbReference type="Proteomes" id="UP000018888">
    <property type="component" value="Unassembled WGS sequence"/>
</dbReference>
<reference evidence="1 2" key="1">
    <citation type="journal article" date="2013" name="Proc. Natl. Acad. Sci. U.S.A.">
        <title>Genome of an arbuscular mycorrhizal fungus provides insight into the oldest plant symbiosis.</title>
        <authorList>
            <person name="Tisserant E."/>
            <person name="Malbreil M."/>
            <person name="Kuo A."/>
            <person name="Kohler A."/>
            <person name="Symeonidi A."/>
            <person name="Balestrini R."/>
            <person name="Charron P."/>
            <person name="Duensing N."/>
            <person name="Frei Dit Frey N."/>
            <person name="Gianinazzi-Pearson V."/>
            <person name="Gilbert L.B."/>
            <person name="Handa Y."/>
            <person name="Herr J.R."/>
            <person name="Hijri M."/>
            <person name="Koul R."/>
            <person name="Kawaguchi M."/>
            <person name="Krajinski F."/>
            <person name="Lammers P.J."/>
            <person name="Masclaux F.G."/>
            <person name="Murat C."/>
            <person name="Morin E."/>
            <person name="Ndikumana S."/>
            <person name="Pagni M."/>
            <person name="Petitpierre D."/>
            <person name="Requena N."/>
            <person name="Rosikiewicz P."/>
            <person name="Riley R."/>
            <person name="Saito K."/>
            <person name="San Clemente H."/>
            <person name="Shapiro H."/>
            <person name="van Tuinen D."/>
            <person name="Becard G."/>
            <person name="Bonfante P."/>
            <person name="Paszkowski U."/>
            <person name="Shachar-Hill Y.Y."/>
            <person name="Tuskan G.A."/>
            <person name="Young P.W."/>
            <person name="Sanders I.R."/>
            <person name="Henrissat B."/>
            <person name="Rensing S.A."/>
            <person name="Grigoriev I.V."/>
            <person name="Corradi N."/>
            <person name="Roux C."/>
            <person name="Martin F."/>
        </authorList>
    </citation>
    <scope>NUCLEOTIDE SEQUENCE [LARGE SCALE GENOMIC DNA]</scope>
    <source>
        <strain evidence="1 2">DAOM 197198</strain>
    </source>
</reference>
<dbReference type="EMBL" id="AUPC02000111">
    <property type="protein sequence ID" value="POG71134.1"/>
    <property type="molecule type" value="Genomic_DNA"/>
</dbReference>
<gene>
    <name evidence="1" type="ORF">GLOIN_2v1841258</name>
</gene>
<comment type="caution">
    <text evidence="1">The sequence shown here is derived from an EMBL/GenBank/DDBJ whole genome shotgun (WGS) entry which is preliminary data.</text>
</comment>
<accession>A0A2P4Q0H9</accession>
<protein>
    <submittedName>
        <fullName evidence="1">Uncharacterized protein</fullName>
    </submittedName>
</protein>
<sequence>MLKEDIFINHSFNSEYFLELRKKKEAAFEREDIKVAEQLSSVAKIIQEYSRDDIDIQELKGKINELGMWDIGCLYDFTFLMKNQVSCQLIELLRCYKIIEEKLLYKVLKQITGRVLLEFKVLIWELRNELQIKEEKRCDISGKDKKAKSHSKRTEVGVKDVGCKMLESNWNKWNDLAFHRDGHWANF</sequence>